<accession>A0A804MKC7</accession>
<feature type="compositionally biased region" description="Basic and acidic residues" evidence="6">
    <location>
        <begin position="338"/>
        <end position="360"/>
    </location>
</feature>
<sequence>MSPRRPSLIRITDRGPHSIPFQHTCAVMFLFEGPFGSVLHIADCLSALTPHLARRIDYLFLARCSLRFPATQDSIRQAFGSKIYVDREKNSDWHQRLAHVTPEILAANDAAPSTRFHVLSFSRLSEQATEILALARAARQLKPLIIRPSSQWYAYYDPPPPEEASTQQQQQKPVLTEAMCDELGVWHVCLSMHSSREELEQALGILKPKWVVYTMSSCMAVELSYAVLLTVEAVEKLEEVFNACAPSNDISQALEEGAEATVVDFENYEYESVEIIGDDELEAKDFANELEFCRHSKPIQVVGLTEAATREQNPVSDESELLNDIKSDGGVEVVDLTEGGKKEHNLGAETKHDRGNREAELGGARTEPECSCSFDEDGTTVTLGTGRSTDHQYSERASDSSTTFGSSKGLNASLRRLYRSMNVLVSRPLPSLVQLMVASKRPRVSQTAQS</sequence>
<feature type="domain" description="DNA repair metallo-beta-lactamase" evidence="7">
    <location>
        <begin position="112"/>
        <end position="218"/>
    </location>
</feature>
<dbReference type="GO" id="GO:0006303">
    <property type="term" value="P:double-strand break repair via nonhomologous end joining"/>
    <property type="evidence" value="ECO:0000318"/>
    <property type="project" value="GO_Central"/>
</dbReference>
<dbReference type="Proteomes" id="UP000007305">
    <property type="component" value="Chromosome 2"/>
</dbReference>
<evidence type="ECO:0000256" key="1">
    <source>
        <dbReference type="ARBA" id="ARBA00004123"/>
    </source>
</evidence>
<evidence type="ECO:0000313" key="8">
    <source>
        <dbReference type="EnsemblPlants" id="Zm00001eb092970_P001"/>
    </source>
</evidence>
<dbReference type="Gene3D" id="3.40.50.12650">
    <property type="match status" value="1"/>
</dbReference>
<reference evidence="9" key="1">
    <citation type="submission" date="2015-12" db="EMBL/GenBank/DDBJ databases">
        <title>Update maize B73 reference genome by single molecule sequencing technologies.</title>
        <authorList>
            <consortium name="Maize Genome Sequencing Project"/>
            <person name="Ware D."/>
        </authorList>
    </citation>
    <scope>NUCLEOTIDE SEQUENCE [LARGE SCALE GENOMIC DNA]</scope>
    <source>
        <strain evidence="9">cv. B73</strain>
    </source>
</reference>
<keyword evidence="3" id="KW-0227">DNA damage</keyword>
<dbReference type="InterPro" id="IPR011084">
    <property type="entry name" value="DRMBL"/>
</dbReference>
<dbReference type="InterPro" id="IPR036866">
    <property type="entry name" value="RibonucZ/Hydroxyglut_hydro"/>
</dbReference>
<evidence type="ECO:0000256" key="4">
    <source>
        <dbReference type="ARBA" id="ARBA00023204"/>
    </source>
</evidence>
<dbReference type="GO" id="GO:0003684">
    <property type="term" value="F:damaged DNA binding"/>
    <property type="evidence" value="ECO:0000318"/>
    <property type="project" value="GO_Central"/>
</dbReference>
<keyword evidence="9" id="KW-1185">Reference proteome</keyword>
<name>A0A804MKC7_MAIZE</name>
<dbReference type="InParanoid" id="A0A804MKC7"/>
<proteinExistence type="inferred from homology"/>
<dbReference type="PANTHER" id="PTHR23240:SF29">
    <property type="entry name" value="OS08G0107600 PROTEIN"/>
    <property type="match status" value="1"/>
</dbReference>
<evidence type="ECO:0000256" key="5">
    <source>
        <dbReference type="ARBA" id="ARBA00023242"/>
    </source>
</evidence>
<dbReference type="Gene3D" id="3.60.15.10">
    <property type="entry name" value="Ribonuclease Z/Hydroxyacylglutathione hydrolase-like"/>
    <property type="match status" value="1"/>
</dbReference>
<keyword evidence="5" id="KW-0539">Nucleus</keyword>
<dbReference type="AlphaFoldDB" id="A0A804MKC7"/>
<keyword evidence="4" id="KW-0234">DNA repair</keyword>
<evidence type="ECO:0000259" key="7">
    <source>
        <dbReference type="Pfam" id="PF07522"/>
    </source>
</evidence>
<feature type="compositionally biased region" description="Polar residues" evidence="6">
    <location>
        <begin position="399"/>
        <end position="408"/>
    </location>
</feature>
<feature type="region of interest" description="Disordered" evidence="6">
    <location>
        <begin position="337"/>
        <end position="408"/>
    </location>
</feature>
<comment type="subcellular location">
    <subcellularLocation>
        <location evidence="1">Nucleus</location>
    </subcellularLocation>
</comment>
<dbReference type="Pfam" id="PF07522">
    <property type="entry name" value="DRMBL"/>
    <property type="match status" value="1"/>
</dbReference>
<comment type="similarity">
    <text evidence="2">Belongs to the DNA repair metallo-beta-lactamase (DRMBL) family.</text>
</comment>
<evidence type="ECO:0000256" key="6">
    <source>
        <dbReference type="SAM" id="MobiDB-lite"/>
    </source>
</evidence>
<protein>
    <recommendedName>
        <fullName evidence="7">DNA repair metallo-beta-lactamase domain-containing protein</fullName>
    </recommendedName>
</protein>
<feature type="compositionally biased region" description="Basic and acidic residues" evidence="6">
    <location>
        <begin position="388"/>
        <end position="398"/>
    </location>
</feature>
<reference evidence="8" key="3">
    <citation type="submission" date="2021-05" db="UniProtKB">
        <authorList>
            <consortium name="EnsemblPlants"/>
        </authorList>
    </citation>
    <scope>IDENTIFICATION</scope>
    <source>
        <strain evidence="8">cv. B73</strain>
    </source>
</reference>
<dbReference type="PANTHER" id="PTHR23240">
    <property type="entry name" value="DNA CROSS-LINK REPAIR PROTEIN PSO2/SNM1-RELATED"/>
    <property type="match status" value="1"/>
</dbReference>
<reference evidence="8" key="2">
    <citation type="submission" date="2019-07" db="EMBL/GenBank/DDBJ databases">
        <authorList>
            <person name="Seetharam A."/>
            <person name="Woodhouse M."/>
            <person name="Cannon E."/>
        </authorList>
    </citation>
    <scope>NUCLEOTIDE SEQUENCE [LARGE SCALE GENOMIC DNA]</scope>
    <source>
        <strain evidence="8">cv. B73</strain>
    </source>
</reference>
<dbReference type="EnsemblPlants" id="Zm00001eb092970_T001">
    <property type="protein sequence ID" value="Zm00001eb092970_P001"/>
    <property type="gene ID" value="Zm00001eb092970"/>
</dbReference>
<evidence type="ECO:0000313" key="9">
    <source>
        <dbReference type="Proteomes" id="UP000007305"/>
    </source>
</evidence>
<organism evidence="8 9">
    <name type="scientific">Zea mays</name>
    <name type="common">Maize</name>
    <dbReference type="NCBI Taxonomy" id="4577"/>
    <lineage>
        <taxon>Eukaryota</taxon>
        <taxon>Viridiplantae</taxon>
        <taxon>Streptophyta</taxon>
        <taxon>Embryophyta</taxon>
        <taxon>Tracheophyta</taxon>
        <taxon>Spermatophyta</taxon>
        <taxon>Magnoliopsida</taxon>
        <taxon>Liliopsida</taxon>
        <taxon>Poales</taxon>
        <taxon>Poaceae</taxon>
        <taxon>PACMAD clade</taxon>
        <taxon>Panicoideae</taxon>
        <taxon>Andropogonodae</taxon>
        <taxon>Andropogoneae</taxon>
        <taxon>Tripsacinae</taxon>
        <taxon>Zea</taxon>
    </lineage>
</organism>
<dbReference type="Gramene" id="Zm00001eb092970_T001">
    <property type="protein sequence ID" value="Zm00001eb092970_P001"/>
    <property type="gene ID" value="Zm00001eb092970"/>
</dbReference>
<dbReference type="GO" id="GO:0005634">
    <property type="term" value="C:nucleus"/>
    <property type="evidence" value="ECO:0000318"/>
    <property type="project" value="GO_Central"/>
</dbReference>
<evidence type="ECO:0000256" key="2">
    <source>
        <dbReference type="ARBA" id="ARBA00010304"/>
    </source>
</evidence>
<dbReference type="GO" id="GO:0035312">
    <property type="term" value="F:5'-3' DNA exonuclease activity"/>
    <property type="evidence" value="ECO:0000318"/>
    <property type="project" value="GO_Central"/>
</dbReference>
<evidence type="ECO:0000256" key="3">
    <source>
        <dbReference type="ARBA" id="ARBA00022763"/>
    </source>
</evidence>
<dbReference type="GO" id="GO:0036297">
    <property type="term" value="P:interstrand cross-link repair"/>
    <property type="evidence" value="ECO:0000318"/>
    <property type="project" value="GO_Central"/>
</dbReference>